<protein>
    <recommendedName>
        <fullName evidence="1">Putative membrane protein insertion efficiency factor</fullName>
    </recommendedName>
</protein>
<dbReference type="GO" id="GO:0005886">
    <property type="term" value="C:plasma membrane"/>
    <property type="evidence" value="ECO:0007669"/>
    <property type="project" value="UniProtKB-SubCell"/>
</dbReference>
<dbReference type="HAMAP" id="MF_00386">
    <property type="entry name" value="UPF0161_YidD"/>
    <property type="match status" value="1"/>
</dbReference>
<name>A0A1G2INE5_9BACT</name>
<evidence type="ECO:0000313" key="2">
    <source>
        <dbReference type="EMBL" id="OGZ75981.1"/>
    </source>
</evidence>
<comment type="function">
    <text evidence="1">Could be involved in insertion of integral membrane proteins into the membrane.</text>
</comment>
<dbReference type="EMBL" id="MHPE01000040">
    <property type="protein sequence ID" value="OGZ75981.1"/>
    <property type="molecule type" value="Genomic_DNA"/>
</dbReference>
<dbReference type="AlphaFoldDB" id="A0A1G2INE5"/>
<gene>
    <name evidence="2" type="ORF">A3G45_02240</name>
</gene>
<accession>A0A1G2INE5</accession>
<proteinExistence type="inferred from homology"/>
<comment type="caution">
    <text evidence="2">The sequence shown here is derived from an EMBL/GenBank/DDBJ whole genome shotgun (WGS) entry which is preliminary data.</text>
</comment>
<organism evidence="2 3">
    <name type="scientific">Candidatus Staskawiczbacteria bacterium RIFCSPLOWO2_12_FULL_37_15</name>
    <dbReference type="NCBI Taxonomy" id="1802218"/>
    <lineage>
        <taxon>Bacteria</taxon>
        <taxon>Candidatus Staskawicziibacteriota</taxon>
    </lineage>
</organism>
<dbReference type="NCBIfam" id="TIGR00278">
    <property type="entry name" value="membrane protein insertion efficiency factor YidD"/>
    <property type="match status" value="1"/>
</dbReference>
<dbReference type="PANTHER" id="PTHR33383:SF1">
    <property type="entry name" value="MEMBRANE PROTEIN INSERTION EFFICIENCY FACTOR-RELATED"/>
    <property type="match status" value="1"/>
</dbReference>
<dbReference type="SMART" id="SM01234">
    <property type="entry name" value="Haemolytic"/>
    <property type="match status" value="1"/>
</dbReference>
<dbReference type="PANTHER" id="PTHR33383">
    <property type="entry name" value="MEMBRANE PROTEIN INSERTION EFFICIENCY FACTOR-RELATED"/>
    <property type="match status" value="1"/>
</dbReference>
<evidence type="ECO:0000256" key="1">
    <source>
        <dbReference type="HAMAP-Rule" id="MF_00386"/>
    </source>
</evidence>
<dbReference type="InterPro" id="IPR002696">
    <property type="entry name" value="Membr_insert_effic_factor_YidD"/>
</dbReference>
<keyword evidence="1" id="KW-1003">Cell membrane</keyword>
<comment type="similarity">
    <text evidence="1">Belongs to the UPF0161 family.</text>
</comment>
<reference evidence="2 3" key="1">
    <citation type="journal article" date="2016" name="Nat. Commun.">
        <title>Thousands of microbial genomes shed light on interconnected biogeochemical processes in an aquifer system.</title>
        <authorList>
            <person name="Anantharaman K."/>
            <person name="Brown C.T."/>
            <person name="Hug L.A."/>
            <person name="Sharon I."/>
            <person name="Castelle C.J."/>
            <person name="Probst A.J."/>
            <person name="Thomas B.C."/>
            <person name="Singh A."/>
            <person name="Wilkins M.J."/>
            <person name="Karaoz U."/>
            <person name="Brodie E.L."/>
            <person name="Williams K.H."/>
            <person name="Hubbard S.S."/>
            <person name="Banfield J.F."/>
        </authorList>
    </citation>
    <scope>NUCLEOTIDE SEQUENCE [LARGE SCALE GENOMIC DNA]</scope>
</reference>
<dbReference type="Pfam" id="PF01809">
    <property type="entry name" value="YidD"/>
    <property type="match status" value="1"/>
</dbReference>
<dbReference type="Proteomes" id="UP000178632">
    <property type="component" value="Unassembled WGS sequence"/>
</dbReference>
<comment type="subcellular location">
    <subcellularLocation>
        <location evidence="1">Cell membrane</location>
        <topology evidence="1">Peripheral membrane protein</topology>
        <orientation evidence="1">Cytoplasmic side</orientation>
    </subcellularLocation>
</comment>
<evidence type="ECO:0000313" key="3">
    <source>
        <dbReference type="Proteomes" id="UP000178632"/>
    </source>
</evidence>
<keyword evidence="1" id="KW-0472">Membrane</keyword>
<sequence>MKEIILGAIAAYKKSSLILRTARVPIFIYTDCKYYPSCSDYAVEAINKHGVLKGSARSLLRILKCSPISKGGIDNP</sequence>